<dbReference type="Proteomes" id="UP001057998">
    <property type="component" value="Chromosome 1"/>
</dbReference>
<keyword evidence="2" id="KW-0808">Transferase</keyword>
<dbReference type="InterPro" id="IPR041698">
    <property type="entry name" value="Methyltransf_25"/>
</dbReference>
<dbReference type="EMBL" id="CP101508">
    <property type="protein sequence ID" value="UTV26460.1"/>
    <property type="molecule type" value="Genomic_DNA"/>
</dbReference>
<evidence type="ECO:0000313" key="3">
    <source>
        <dbReference type="Proteomes" id="UP001057998"/>
    </source>
</evidence>
<dbReference type="InterPro" id="IPR029063">
    <property type="entry name" value="SAM-dependent_MTases_sf"/>
</dbReference>
<keyword evidence="3" id="KW-1185">Reference proteome</keyword>
<evidence type="ECO:0000259" key="1">
    <source>
        <dbReference type="Pfam" id="PF13649"/>
    </source>
</evidence>
<dbReference type="Pfam" id="PF13649">
    <property type="entry name" value="Methyltransf_25"/>
    <property type="match status" value="1"/>
</dbReference>
<protein>
    <submittedName>
        <fullName evidence="2">Class I SAM-dependent methyltransferase</fullName>
    </submittedName>
</protein>
<dbReference type="SUPFAM" id="SSF53335">
    <property type="entry name" value="S-adenosyl-L-methionine-dependent methyltransferases"/>
    <property type="match status" value="1"/>
</dbReference>
<dbReference type="GO" id="GO:0032259">
    <property type="term" value="P:methylation"/>
    <property type="evidence" value="ECO:0007669"/>
    <property type="project" value="UniProtKB-KW"/>
</dbReference>
<dbReference type="RefSeq" id="WP_255387671.1">
    <property type="nucleotide sequence ID" value="NZ_CP101508.1"/>
</dbReference>
<accession>A0ABY5GBB0</accession>
<dbReference type="CDD" id="cd02440">
    <property type="entry name" value="AdoMet_MTases"/>
    <property type="match status" value="1"/>
</dbReference>
<dbReference type="GO" id="GO:0008168">
    <property type="term" value="F:methyltransferase activity"/>
    <property type="evidence" value="ECO:0007669"/>
    <property type="project" value="UniProtKB-KW"/>
</dbReference>
<proteinExistence type="predicted"/>
<feature type="domain" description="Methyltransferase" evidence="1">
    <location>
        <begin position="44"/>
        <end position="140"/>
    </location>
</feature>
<organism evidence="2 3">
    <name type="scientific">Photobacterium atrarenae</name>
    <dbReference type="NCBI Taxonomy" id="865757"/>
    <lineage>
        <taxon>Bacteria</taxon>
        <taxon>Pseudomonadati</taxon>
        <taxon>Pseudomonadota</taxon>
        <taxon>Gammaproteobacteria</taxon>
        <taxon>Vibrionales</taxon>
        <taxon>Vibrionaceae</taxon>
        <taxon>Photobacterium</taxon>
    </lineage>
</organism>
<gene>
    <name evidence="2" type="ORF">NNL38_08700</name>
</gene>
<keyword evidence="2" id="KW-0489">Methyltransferase</keyword>
<evidence type="ECO:0000313" key="2">
    <source>
        <dbReference type="EMBL" id="UTV26460.1"/>
    </source>
</evidence>
<name>A0ABY5GBB0_9GAMM</name>
<dbReference type="Gene3D" id="3.40.50.150">
    <property type="entry name" value="Vaccinia Virus protein VP39"/>
    <property type="match status" value="1"/>
</dbReference>
<sequence>MDALIAQYTGADEDARLVRQYITRMEFDTTMHALAPYLKAGASVCELGAATGRYALTFAQMGCDVTAVELAPEQVAILQAKADSLGVSLKLFEGNACDVPMIPDTSQDLCVILGPLYHLQSPAERAQVIGEAKRILKPDGVVAIAYISRFFVAGLFAQKFPELICPEVLSQLLENGLVTDPRADSFFRVGYFSTPQEMEQLLTSNGFHVSSHLATDSIGRYIAEGVNQFTPAQYDAWLAHHLKTCTEPTLLGASNHGLVIATFAGNEGHNEHRFDKEK</sequence>
<reference evidence="2" key="1">
    <citation type="submission" date="2022-07" db="EMBL/GenBank/DDBJ databases">
        <title>Genome sequencing of Photobacterium atrarenae GJH2-4.</title>
        <authorList>
            <person name="Park S.-J."/>
        </authorList>
    </citation>
    <scope>NUCLEOTIDE SEQUENCE</scope>
    <source>
        <strain evidence="2">GJH2-4</strain>
    </source>
</reference>